<name>A0A1E3QJX4_9ASCO</name>
<evidence type="ECO:0000256" key="1">
    <source>
        <dbReference type="ARBA" id="ARBA00010197"/>
    </source>
</evidence>
<keyword evidence="3" id="KW-0747">Spliceosome</keyword>
<protein>
    <recommendedName>
        <fullName evidence="2 3">Pre-mRNA-processing protein 45</fullName>
    </recommendedName>
</protein>
<evidence type="ECO:0000256" key="4">
    <source>
        <dbReference type="SAM" id="MobiDB-lite"/>
    </source>
</evidence>
<comment type="subunit">
    <text evidence="3">Associated with the spliceosome.</text>
</comment>
<dbReference type="EMBL" id="KV454437">
    <property type="protein sequence ID" value="ODQ77991.1"/>
    <property type="molecule type" value="Genomic_DNA"/>
</dbReference>
<keyword evidence="7" id="KW-1185">Reference proteome</keyword>
<dbReference type="STRING" id="984486.A0A1E3QJX4"/>
<organism evidence="6 7">
    <name type="scientific">Babjeviella inositovora NRRL Y-12698</name>
    <dbReference type="NCBI Taxonomy" id="984486"/>
    <lineage>
        <taxon>Eukaryota</taxon>
        <taxon>Fungi</taxon>
        <taxon>Dikarya</taxon>
        <taxon>Ascomycota</taxon>
        <taxon>Saccharomycotina</taxon>
        <taxon>Pichiomycetes</taxon>
        <taxon>Serinales incertae sedis</taxon>
        <taxon>Babjeviella</taxon>
    </lineage>
</organism>
<dbReference type="InterPro" id="IPR004015">
    <property type="entry name" value="SKI-int_prot_SKIP_SNW-dom"/>
</dbReference>
<dbReference type="OrthoDB" id="666364at2759"/>
<dbReference type="GeneID" id="30147534"/>
<evidence type="ECO:0000259" key="5">
    <source>
        <dbReference type="Pfam" id="PF02731"/>
    </source>
</evidence>
<dbReference type="Proteomes" id="UP000094336">
    <property type="component" value="Unassembled WGS sequence"/>
</dbReference>
<comment type="subcellular location">
    <subcellularLocation>
        <location evidence="3">Nucleus</location>
    </subcellularLocation>
</comment>
<dbReference type="GO" id="GO:0005681">
    <property type="term" value="C:spliceosomal complex"/>
    <property type="evidence" value="ECO:0007669"/>
    <property type="project" value="UniProtKB-UniRule"/>
</dbReference>
<evidence type="ECO:0000313" key="6">
    <source>
        <dbReference type="EMBL" id="ODQ77991.1"/>
    </source>
</evidence>
<reference evidence="7" key="1">
    <citation type="submission" date="2016-05" db="EMBL/GenBank/DDBJ databases">
        <title>Comparative genomics of biotechnologically important yeasts.</title>
        <authorList>
            <consortium name="DOE Joint Genome Institute"/>
            <person name="Riley R."/>
            <person name="Haridas S."/>
            <person name="Wolfe K.H."/>
            <person name="Lopes M.R."/>
            <person name="Hittinger C.T."/>
            <person name="Goker M."/>
            <person name="Salamov A."/>
            <person name="Wisecaver J."/>
            <person name="Long T.M."/>
            <person name="Aerts A.L."/>
            <person name="Barry K."/>
            <person name="Choi C."/>
            <person name="Clum A."/>
            <person name="Coughlan A.Y."/>
            <person name="Deshpande S."/>
            <person name="Douglass A.P."/>
            <person name="Hanson S.J."/>
            <person name="Klenk H.-P."/>
            <person name="Labutti K."/>
            <person name="Lapidus A."/>
            <person name="Lindquist E."/>
            <person name="Lipzen A."/>
            <person name="Meier-Kolthoff J.P."/>
            <person name="Ohm R.A."/>
            <person name="Otillar R.P."/>
            <person name="Pangilinan J."/>
            <person name="Peng Y."/>
            <person name="Rokas A."/>
            <person name="Rosa C.A."/>
            <person name="Scheuner C."/>
            <person name="Sibirny A.A."/>
            <person name="Slot J.C."/>
            <person name="Stielow J.B."/>
            <person name="Sun H."/>
            <person name="Kurtzman C.P."/>
            <person name="Blackwell M."/>
            <person name="Grigoriev I.V."/>
            <person name="Jeffries T.W."/>
        </authorList>
    </citation>
    <scope>NUCLEOTIDE SEQUENCE [LARGE SCALE GENOMIC DNA]</scope>
    <source>
        <strain evidence="7">NRRL Y-12698</strain>
    </source>
</reference>
<sequence length="361" mass="40930">MRSHEPYQRPPRDVIAATTLATRAGLQKIIDAKMGNTPMAENASTYVKYSSNSLASSTTNERIIKIQDIQEDPMLPPKHQLRKNRHRDPSPPAPVLREAIKPATAEEQKQWRIPSAVSHWKNPLGFTVSIEQRLAANNGGTLERSQAELNNTNFANLAEALSDADREAREGIKIRSQLQHQRLELEQREKEQRLRELADRARQEKRVRTKEDDDKQDQAQRREQIHIERRKQAEKELRLSRMGSEQRVRQLARDTNRDISDKVALGVAKATGETKTMELAFDLRLFSKAAGSNAVHSEDQVYDAPLFAGQEAVSHIYRPKASEDDAGGFADESRFEGLGKAKKLFLGVEEKKGPVEFERDV</sequence>
<dbReference type="AlphaFoldDB" id="A0A1E3QJX4"/>
<dbReference type="PANTHER" id="PTHR12096">
    <property type="entry name" value="NUCLEAR PROTEIN SKIP-RELATED"/>
    <property type="match status" value="1"/>
</dbReference>
<dbReference type="InterPro" id="IPR017862">
    <property type="entry name" value="SKI-int_prot_SKIP"/>
</dbReference>
<gene>
    <name evidence="6" type="ORF">BABINDRAFT_163041</name>
</gene>
<feature type="region of interest" description="Disordered" evidence="4">
    <location>
        <begin position="70"/>
        <end position="94"/>
    </location>
</feature>
<accession>A0A1E3QJX4</accession>
<keyword evidence="3" id="KW-0508">mRNA splicing</keyword>
<evidence type="ECO:0000313" key="7">
    <source>
        <dbReference type="Proteomes" id="UP000094336"/>
    </source>
</evidence>
<comment type="function">
    <text evidence="3">Involved in pre-mRNA splicing.</text>
</comment>
<keyword evidence="3" id="KW-0507">mRNA processing</keyword>
<dbReference type="RefSeq" id="XP_018983319.1">
    <property type="nucleotide sequence ID" value="XM_019129681.1"/>
</dbReference>
<dbReference type="GO" id="GO:0000398">
    <property type="term" value="P:mRNA splicing, via spliceosome"/>
    <property type="evidence" value="ECO:0007669"/>
    <property type="project" value="InterPro"/>
</dbReference>
<feature type="domain" description="SKI-interacting protein SKIP SNW" evidence="5">
    <location>
        <begin position="45"/>
        <end position="205"/>
    </location>
</feature>
<proteinExistence type="inferred from homology"/>
<dbReference type="Pfam" id="PF02731">
    <property type="entry name" value="SKIP_SNW"/>
    <property type="match status" value="1"/>
</dbReference>
<comment type="similarity">
    <text evidence="1 3">Belongs to the SNW family.</text>
</comment>
<feature type="region of interest" description="Disordered" evidence="4">
    <location>
        <begin position="196"/>
        <end position="253"/>
    </location>
</feature>
<keyword evidence="3" id="KW-0539">Nucleus</keyword>
<evidence type="ECO:0000256" key="2">
    <source>
        <dbReference type="ARBA" id="ARBA00022160"/>
    </source>
</evidence>
<evidence type="ECO:0000256" key="3">
    <source>
        <dbReference type="RuleBase" id="RU367140"/>
    </source>
</evidence>